<gene>
    <name evidence="7" type="ORF">J2S17_005530</name>
</gene>
<keyword evidence="8" id="KW-1185">Reference proteome</keyword>
<dbReference type="InterPro" id="IPR010343">
    <property type="entry name" value="ArAE_1"/>
</dbReference>
<comment type="caution">
    <text evidence="7">The sequence shown here is derived from an EMBL/GenBank/DDBJ whole genome shotgun (WGS) entry which is preliminary data.</text>
</comment>
<evidence type="ECO:0000256" key="1">
    <source>
        <dbReference type="ARBA" id="ARBA00004651"/>
    </source>
</evidence>
<evidence type="ECO:0000256" key="2">
    <source>
        <dbReference type="ARBA" id="ARBA00022475"/>
    </source>
</evidence>
<dbReference type="PANTHER" id="PTHR30509">
    <property type="entry name" value="P-HYDROXYBENZOIC ACID EFFLUX PUMP SUBUNIT-RELATED"/>
    <property type="match status" value="1"/>
</dbReference>
<keyword evidence="2" id="KW-1003">Cell membrane</keyword>
<feature type="transmembrane region" description="Helical" evidence="6">
    <location>
        <begin position="59"/>
        <end position="86"/>
    </location>
</feature>
<feature type="transmembrane region" description="Helical" evidence="6">
    <location>
        <begin position="120"/>
        <end position="143"/>
    </location>
</feature>
<accession>A0ABU0AQP9</accession>
<dbReference type="PANTHER" id="PTHR30509:SF27">
    <property type="entry name" value="UPF0421 PROTEIN YGAE"/>
    <property type="match status" value="1"/>
</dbReference>
<evidence type="ECO:0000256" key="3">
    <source>
        <dbReference type="ARBA" id="ARBA00022692"/>
    </source>
</evidence>
<dbReference type="RefSeq" id="WP_307479919.1">
    <property type="nucleotide sequence ID" value="NZ_JAUSUB010000044.1"/>
</dbReference>
<proteinExistence type="predicted"/>
<evidence type="ECO:0000313" key="7">
    <source>
        <dbReference type="EMBL" id="MDQ0273598.1"/>
    </source>
</evidence>
<protein>
    <submittedName>
        <fullName evidence="7">Uncharacterized membrane protein YgaE (UPF0421/DUF939 family)</fullName>
    </submittedName>
</protein>
<dbReference type="Pfam" id="PF06081">
    <property type="entry name" value="ArAE_1"/>
    <property type="match status" value="1"/>
</dbReference>
<keyword evidence="4 6" id="KW-1133">Transmembrane helix</keyword>
<organism evidence="7 8">
    <name type="scientific">Cytobacillus purgationiresistens</name>
    <dbReference type="NCBI Taxonomy" id="863449"/>
    <lineage>
        <taxon>Bacteria</taxon>
        <taxon>Bacillati</taxon>
        <taxon>Bacillota</taxon>
        <taxon>Bacilli</taxon>
        <taxon>Bacillales</taxon>
        <taxon>Bacillaceae</taxon>
        <taxon>Cytobacillus</taxon>
    </lineage>
</organism>
<dbReference type="Proteomes" id="UP001238088">
    <property type="component" value="Unassembled WGS sequence"/>
</dbReference>
<keyword evidence="3 6" id="KW-0812">Transmembrane</keyword>
<comment type="subcellular location">
    <subcellularLocation>
        <location evidence="1">Cell membrane</location>
        <topology evidence="1">Multi-pass membrane protein</topology>
    </subcellularLocation>
</comment>
<name>A0ABU0AQP9_9BACI</name>
<evidence type="ECO:0000256" key="5">
    <source>
        <dbReference type="ARBA" id="ARBA00023136"/>
    </source>
</evidence>
<keyword evidence="5 6" id="KW-0472">Membrane</keyword>
<evidence type="ECO:0000256" key="6">
    <source>
        <dbReference type="SAM" id="Phobius"/>
    </source>
</evidence>
<feature type="transmembrane region" description="Helical" evidence="6">
    <location>
        <begin position="98"/>
        <end position="114"/>
    </location>
</feature>
<evidence type="ECO:0000313" key="8">
    <source>
        <dbReference type="Proteomes" id="UP001238088"/>
    </source>
</evidence>
<dbReference type="EMBL" id="JAUSUB010000044">
    <property type="protein sequence ID" value="MDQ0273598.1"/>
    <property type="molecule type" value="Genomic_DNA"/>
</dbReference>
<evidence type="ECO:0000256" key="4">
    <source>
        <dbReference type="ARBA" id="ARBA00022989"/>
    </source>
</evidence>
<sequence>MKLGARILKTGIAIILSLLLAELFQLPAPVFAGIAAIFALQPTIYRTYLSVIEQIQGNLIGAIIAVTFVLLFGHDTLIIGLAAIIVITINLKLKLENTIGLSLVTMVAIMVTPGDTFIEFAIIRFSTVMLGIFSAFIVNLVFIPPKYEKKLFFKIMNVTEEITKWIRLNIRHASEHTLLKNDIEKMQETTRKLESLYSLYKEERNYFKKKALTKSRKLVIYRQMISTNKRALDTLKKMHRYENDLVEMPEDFQHMLQQQLDIITHYHEHAVLKFIGKVRANVTFEEGDITLSRKELFTLFLDQQHLVAEKDQVFLAHTMHIVSAMMDYNEQVEHLNLLISSFQTYHKNENQVTIEENHTEQ</sequence>
<reference evidence="7 8" key="1">
    <citation type="submission" date="2023-07" db="EMBL/GenBank/DDBJ databases">
        <title>Genomic Encyclopedia of Type Strains, Phase IV (KMG-IV): sequencing the most valuable type-strain genomes for metagenomic binning, comparative biology and taxonomic classification.</title>
        <authorList>
            <person name="Goeker M."/>
        </authorList>
    </citation>
    <scope>NUCLEOTIDE SEQUENCE [LARGE SCALE GENOMIC DNA]</scope>
    <source>
        <strain evidence="7 8">DSM 23494</strain>
    </source>
</reference>
<feature type="transmembrane region" description="Helical" evidence="6">
    <location>
        <begin position="12"/>
        <end position="39"/>
    </location>
</feature>